<evidence type="ECO:0000313" key="2">
    <source>
        <dbReference type="Proteomes" id="UP000789508"/>
    </source>
</evidence>
<dbReference type="EMBL" id="CAJVPS010004597">
    <property type="protein sequence ID" value="CAG8605722.1"/>
    <property type="molecule type" value="Genomic_DNA"/>
</dbReference>
<reference evidence="1" key="1">
    <citation type="submission" date="2021-06" db="EMBL/GenBank/DDBJ databases">
        <authorList>
            <person name="Kallberg Y."/>
            <person name="Tangrot J."/>
            <person name="Rosling A."/>
        </authorList>
    </citation>
    <scope>NUCLEOTIDE SEQUENCE</scope>
    <source>
        <strain evidence="1">FL130A</strain>
    </source>
</reference>
<organism evidence="1 2">
    <name type="scientific">Ambispora leptoticha</name>
    <dbReference type="NCBI Taxonomy" id="144679"/>
    <lineage>
        <taxon>Eukaryota</taxon>
        <taxon>Fungi</taxon>
        <taxon>Fungi incertae sedis</taxon>
        <taxon>Mucoromycota</taxon>
        <taxon>Glomeromycotina</taxon>
        <taxon>Glomeromycetes</taxon>
        <taxon>Archaeosporales</taxon>
        <taxon>Ambisporaceae</taxon>
        <taxon>Ambispora</taxon>
    </lineage>
</organism>
<keyword evidence="2" id="KW-1185">Reference proteome</keyword>
<proteinExistence type="predicted"/>
<comment type="caution">
    <text evidence="1">The sequence shown here is derived from an EMBL/GenBank/DDBJ whole genome shotgun (WGS) entry which is preliminary data.</text>
</comment>
<dbReference type="Proteomes" id="UP000789508">
    <property type="component" value="Unassembled WGS sequence"/>
</dbReference>
<dbReference type="AlphaFoldDB" id="A0A9N9CJP5"/>
<protein>
    <submittedName>
        <fullName evidence="1">7061_t:CDS:1</fullName>
    </submittedName>
</protein>
<name>A0A9N9CJP5_9GLOM</name>
<sequence length="357" mass="41255">MPKCTKELTRREKKGLIDLKKFSETRSDYPMILFIARILYRIQLRCFFQNLITALDITKILNIELNRLHRRQISIPNLIEQLENTQAPLDTIRNLLTDSSGPRKHKGEKTDIRRIYKNLITLTDDLKKAMAHNSQTNAKESTKHDFKHINFAPTDSLISENDDDETTTIEPPLPIVWLPTLTNKEKVTQRKVSAFSLRKRTGFNTSTKYRHRLLRMPHVQAISKTSCVTSNIKNHFLNIGQKNSAAVTKICMPSESIIIDIENYQYTSSSRSRPTREDNEKQGKNLMSLQNLDNPISSEPFNKSNNNSDLVKRLPSLNYFLNSISEFASENCSCKKRLTFDFRHLCRCITSLKTNAH</sequence>
<dbReference type="OrthoDB" id="2429028at2759"/>
<gene>
    <name evidence="1" type="ORF">ALEPTO_LOCUS8346</name>
</gene>
<accession>A0A9N9CJP5</accession>
<evidence type="ECO:0000313" key="1">
    <source>
        <dbReference type="EMBL" id="CAG8605722.1"/>
    </source>
</evidence>